<evidence type="ECO:0000313" key="1">
    <source>
        <dbReference type="EMBL" id="OGD63714.1"/>
    </source>
</evidence>
<dbReference type="Proteomes" id="UP000177006">
    <property type="component" value="Unassembled WGS sequence"/>
</dbReference>
<dbReference type="EMBL" id="MEZK01000005">
    <property type="protein sequence ID" value="OGD63714.1"/>
    <property type="molecule type" value="Genomic_DNA"/>
</dbReference>
<protein>
    <submittedName>
        <fullName evidence="1">Uncharacterized protein</fullName>
    </submittedName>
</protein>
<dbReference type="AlphaFoldDB" id="A0A1F5E8Y4"/>
<comment type="caution">
    <text evidence="1">The sequence shown here is derived from an EMBL/GenBank/DDBJ whole genome shotgun (WGS) entry which is preliminary data.</text>
</comment>
<gene>
    <name evidence="1" type="ORF">A2160_03465</name>
</gene>
<name>A0A1F5E8Y4_9BACT</name>
<proteinExistence type="predicted"/>
<sequence>MVVVEQLSLGTSVRNLLGKMDGVVTLADTDYRIVNISWFLGDGATEARRTYGPDRESLIFLRNVVVVESPVQGREVPFHRTGR</sequence>
<dbReference type="STRING" id="1797457.A2160_03465"/>
<organism evidence="1 2">
    <name type="scientific">Candidatus Beckwithbacteria bacterium RBG_13_42_9</name>
    <dbReference type="NCBI Taxonomy" id="1797457"/>
    <lineage>
        <taxon>Bacteria</taxon>
        <taxon>Candidatus Beckwithiibacteriota</taxon>
    </lineage>
</organism>
<evidence type="ECO:0000313" key="2">
    <source>
        <dbReference type="Proteomes" id="UP000177006"/>
    </source>
</evidence>
<accession>A0A1F5E8Y4</accession>
<reference evidence="1 2" key="1">
    <citation type="journal article" date="2016" name="Nat. Commun.">
        <title>Thousands of microbial genomes shed light on interconnected biogeochemical processes in an aquifer system.</title>
        <authorList>
            <person name="Anantharaman K."/>
            <person name="Brown C.T."/>
            <person name="Hug L.A."/>
            <person name="Sharon I."/>
            <person name="Castelle C.J."/>
            <person name="Probst A.J."/>
            <person name="Thomas B.C."/>
            <person name="Singh A."/>
            <person name="Wilkins M.J."/>
            <person name="Karaoz U."/>
            <person name="Brodie E.L."/>
            <person name="Williams K.H."/>
            <person name="Hubbard S.S."/>
            <person name="Banfield J.F."/>
        </authorList>
    </citation>
    <scope>NUCLEOTIDE SEQUENCE [LARGE SCALE GENOMIC DNA]</scope>
</reference>